<accession>A0ABN3ABT0</accession>
<evidence type="ECO:0000313" key="2">
    <source>
        <dbReference type="EMBL" id="GAA2158405.1"/>
    </source>
</evidence>
<keyword evidence="3" id="KW-1185">Reference proteome</keyword>
<evidence type="ECO:0000256" key="1">
    <source>
        <dbReference type="SAM" id="MobiDB-lite"/>
    </source>
</evidence>
<proteinExistence type="predicted"/>
<dbReference type="Proteomes" id="UP001501020">
    <property type="component" value="Unassembled WGS sequence"/>
</dbReference>
<sequence>MPIPTMDIDMRPTNPAATNGRAPGTDSSSRYGPAIRDSPPHREEGRPRRPSFDFSPMITLPGGKKCQDV</sequence>
<organism evidence="2 3">
    <name type="scientific">Actinomadura napierensis</name>
    <dbReference type="NCBI Taxonomy" id="267854"/>
    <lineage>
        <taxon>Bacteria</taxon>
        <taxon>Bacillati</taxon>
        <taxon>Actinomycetota</taxon>
        <taxon>Actinomycetes</taxon>
        <taxon>Streptosporangiales</taxon>
        <taxon>Thermomonosporaceae</taxon>
        <taxon>Actinomadura</taxon>
    </lineage>
</organism>
<protein>
    <submittedName>
        <fullName evidence="2">Uncharacterized protein</fullName>
    </submittedName>
</protein>
<reference evidence="2 3" key="1">
    <citation type="journal article" date="2019" name="Int. J. Syst. Evol. Microbiol.">
        <title>The Global Catalogue of Microorganisms (GCM) 10K type strain sequencing project: providing services to taxonomists for standard genome sequencing and annotation.</title>
        <authorList>
            <consortium name="The Broad Institute Genomics Platform"/>
            <consortium name="The Broad Institute Genome Sequencing Center for Infectious Disease"/>
            <person name="Wu L."/>
            <person name="Ma J."/>
        </authorList>
    </citation>
    <scope>NUCLEOTIDE SEQUENCE [LARGE SCALE GENOMIC DNA]</scope>
    <source>
        <strain evidence="2 3">JCM 13850</strain>
    </source>
</reference>
<feature type="compositionally biased region" description="Basic and acidic residues" evidence="1">
    <location>
        <begin position="38"/>
        <end position="51"/>
    </location>
</feature>
<evidence type="ECO:0000313" key="3">
    <source>
        <dbReference type="Proteomes" id="UP001501020"/>
    </source>
</evidence>
<name>A0ABN3ABT0_9ACTN</name>
<gene>
    <name evidence="2" type="ORF">GCM10009727_69130</name>
</gene>
<feature type="region of interest" description="Disordered" evidence="1">
    <location>
        <begin position="1"/>
        <end position="69"/>
    </location>
</feature>
<comment type="caution">
    <text evidence="2">The sequence shown here is derived from an EMBL/GenBank/DDBJ whole genome shotgun (WGS) entry which is preliminary data.</text>
</comment>
<dbReference type="EMBL" id="BAAAMR010000079">
    <property type="protein sequence ID" value="GAA2158405.1"/>
    <property type="molecule type" value="Genomic_DNA"/>
</dbReference>